<feature type="compositionally biased region" description="Polar residues" evidence="1">
    <location>
        <begin position="1"/>
        <end position="17"/>
    </location>
</feature>
<dbReference type="AlphaFoldDB" id="A0A2H3BVZ5"/>
<sequence>MSQPPSYGSEPQVNPDTRQLPPGWISQYDSTYKTWFYVNTHVQPPVTTWNHPLGPLPPAGPPPSQYGAPSGPPPPDNRGYNQPPPPQQSYGGYGNPQGQYGGYNPGYPQQPQGYGGYPQQPQGYGGYPQDGYSQQQQSGGSKGLLGGLFGGGKQNNQGYPPQQAMYQQQPPKKSGGIGTGGALAIGAGGLLGGALLMDAIDDNERDAYQDGLQDGADYDDGGDCIHLQSIFL</sequence>
<feature type="region of interest" description="Disordered" evidence="1">
    <location>
        <begin position="49"/>
        <end position="176"/>
    </location>
</feature>
<feature type="compositionally biased region" description="Gly residues" evidence="1">
    <location>
        <begin position="91"/>
        <end position="104"/>
    </location>
</feature>
<dbReference type="Gene3D" id="2.20.70.10">
    <property type="match status" value="1"/>
</dbReference>
<gene>
    <name evidence="2" type="ORF">ARMSODRAFT_717825</name>
</gene>
<evidence type="ECO:0008006" key="4">
    <source>
        <dbReference type="Google" id="ProtNLM"/>
    </source>
</evidence>
<dbReference type="EMBL" id="KZ293421">
    <property type="protein sequence ID" value="PBK73144.1"/>
    <property type="molecule type" value="Genomic_DNA"/>
</dbReference>
<feature type="compositionally biased region" description="Gly residues" evidence="1">
    <location>
        <begin position="140"/>
        <end position="153"/>
    </location>
</feature>
<evidence type="ECO:0000313" key="3">
    <source>
        <dbReference type="Proteomes" id="UP000218334"/>
    </source>
</evidence>
<organism evidence="2 3">
    <name type="scientific">Armillaria solidipes</name>
    <dbReference type="NCBI Taxonomy" id="1076256"/>
    <lineage>
        <taxon>Eukaryota</taxon>
        <taxon>Fungi</taxon>
        <taxon>Dikarya</taxon>
        <taxon>Basidiomycota</taxon>
        <taxon>Agaricomycotina</taxon>
        <taxon>Agaricomycetes</taxon>
        <taxon>Agaricomycetidae</taxon>
        <taxon>Agaricales</taxon>
        <taxon>Marasmiineae</taxon>
        <taxon>Physalacriaceae</taxon>
        <taxon>Armillaria</taxon>
    </lineage>
</organism>
<dbReference type="InterPro" id="IPR036020">
    <property type="entry name" value="WW_dom_sf"/>
</dbReference>
<feature type="compositionally biased region" description="Pro residues" evidence="1">
    <location>
        <begin position="54"/>
        <end position="87"/>
    </location>
</feature>
<proteinExistence type="predicted"/>
<protein>
    <recommendedName>
        <fullName evidence="4">WW domain-containing protein</fullName>
    </recommendedName>
</protein>
<dbReference type="STRING" id="1076256.A0A2H3BVZ5"/>
<dbReference type="SUPFAM" id="SSF51045">
    <property type="entry name" value="WW domain"/>
    <property type="match status" value="1"/>
</dbReference>
<name>A0A2H3BVZ5_9AGAR</name>
<reference evidence="3" key="1">
    <citation type="journal article" date="2017" name="Nat. Ecol. Evol.">
        <title>Genome expansion and lineage-specific genetic innovations in the forest pathogenic fungi Armillaria.</title>
        <authorList>
            <person name="Sipos G."/>
            <person name="Prasanna A.N."/>
            <person name="Walter M.C."/>
            <person name="O'Connor E."/>
            <person name="Balint B."/>
            <person name="Krizsan K."/>
            <person name="Kiss B."/>
            <person name="Hess J."/>
            <person name="Varga T."/>
            <person name="Slot J."/>
            <person name="Riley R."/>
            <person name="Boka B."/>
            <person name="Rigling D."/>
            <person name="Barry K."/>
            <person name="Lee J."/>
            <person name="Mihaltcheva S."/>
            <person name="LaButti K."/>
            <person name="Lipzen A."/>
            <person name="Waldron R."/>
            <person name="Moloney N.M."/>
            <person name="Sperisen C."/>
            <person name="Kredics L."/>
            <person name="Vagvoelgyi C."/>
            <person name="Patrignani A."/>
            <person name="Fitzpatrick D."/>
            <person name="Nagy I."/>
            <person name="Doyle S."/>
            <person name="Anderson J.B."/>
            <person name="Grigoriev I.V."/>
            <person name="Gueldener U."/>
            <person name="Muensterkoetter M."/>
            <person name="Nagy L.G."/>
        </authorList>
    </citation>
    <scope>NUCLEOTIDE SEQUENCE [LARGE SCALE GENOMIC DNA]</scope>
    <source>
        <strain evidence="3">28-4</strain>
    </source>
</reference>
<feature type="region of interest" description="Disordered" evidence="1">
    <location>
        <begin position="1"/>
        <end position="25"/>
    </location>
</feature>
<feature type="compositionally biased region" description="Low complexity" evidence="1">
    <location>
        <begin position="154"/>
        <end position="171"/>
    </location>
</feature>
<feature type="compositionally biased region" description="Low complexity" evidence="1">
    <location>
        <begin position="129"/>
        <end position="139"/>
    </location>
</feature>
<evidence type="ECO:0000313" key="2">
    <source>
        <dbReference type="EMBL" id="PBK73144.1"/>
    </source>
</evidence>
<keyword evidence="3" id="KW-1185">Reference proteome</keyword>
<evidence type="ECO:0000256" key="1">
    <source>
        <dbReference type="SAM" id="MobiDB-lite"/>
    </source>
</evidence>
<accession>A0A2H3BVZ5</accession>
<dbReference type="Proteomes" id="UP000218334">
    <property type="component" value="Unassembled WGS sequence"/>
</dbReference>
<feature type="compositionally biased region" description="Low complexity" evidence="1">
    <location>
        <begin position="105"/>
        <end position="122"/>
    </location>
</feature>